<dbReference type="InterPro" id="IPR001296">
    <property type="entry name" value="Glyco_trans_1"/>
</dbReference>
<dbReference type="CDD" id="cd03801">
    <property type="entry name" value="GT4_PimA-like"/>
    <property type="match status" value="1"/>
</dbReference>
<protein>
    <submittedName>
        <fullName evidence="2">Glycosyltransferase</fullName>
    </submittedName>
</protein>
<dbReference type="Proteomes" id="UP000266066">
    <property type="component" value="Unassembled WGS sequence"/>
</dbReference>
<gene>
    <name evidence="3" type="ORF">DW753_10880</name>
    <name evidence="2" type="ORF">DWY38_02390</name>
</gene>
<name>A0A395V761_9FIRM</name>
<dbReference type="PANTHER" id="PTHR12526">
    <property type="entry name" value="GLYCOSYLTRANSFERASE"/>
    <property type="match status" value="1"/>
</dbReference>
<keyword evidence="2" id="KW-0808">Transferase</keyword>
<feature type="domain" description="Glycosyl transferase family 1" evidence="1">
    <location>
        <begin position="172"/>
        <end position="344"/>
    </location>
</feature>
<dbReference type="EMBL" id="QRUJ01000001">
    <property type="protein sequence ID" value="RGR57230.1"/>
    <property type="molecule type" value="Genomic_DNA"/>
</dbReference>
<dbReference type="Pfam" id="PF00534">
    <property type="entry name" value="Glycos_transf_1"/>
    <property type="match status" value="1"/>
</dbReference>
<dbReference type="GO" id="GO:0016757">
    <property type="term" value="F:glycosyltransferase activity"/>
    <property type="evidence" value="ECO:0007669"/>
    <property type="project" value="InterPro"/>
</dbReference>
<dbReference type="AlphaFoldDB" id="A0A395V761"/>
<reference evidence="4 5" key="1">
    <citation type="submission" date="2018-08" db="EMBL/GenBank/DDBJ databases">
        <title>A genome reference for cultivated species of the human gut microbiota.</title>
        <authorList>
            <person name="Zou Y."/>
            <person name="Xue W."/>
            <person name="Luo G."/>
        </authorList>
    </citation>
    <scope>NUCLEOTIDE SEQUENCE [LARGE SCALE GENOMIC DNA]</scope>
    <source>
        <strain evidence="2 4">AF25-15</strain>
        <strain evidence="3 5">AM29-10</strain>
    </source>
</reference>
<dbReference type="RefSeq" id="WP_117997750.1">
    <property type="nucleotide sequence ID" value="NZ_QRUJ01000001.1"/>
</dbReference>
<organism evidence="2 4">
    <name type="scientific">Agathobacter rectalis</name>
    <dbReference type="NCBI Taxonomy" id="39491"/>
    <lineage>
        <taxon>Bacteria</taxon>
        <taxon>Bacillati</taxon>
        <taxon>Bacillota</taxon>
        <taxon>Clostridia</taxon>
        <taxon>Lachnospirales</taxon>
        <taxon>Lachnospiraceae</taxon>
        <taxon>Agathobacter</taxon>
    </lineage>
</organism>
<dbReference type="SUPFAM" id="SSF53756">
    <property type="entry name" value="UDP-Glycosyltransferase/glycogen phosphorylase"/>
    <property type="match status" value="1"/>
</dbReference>
<evidence type="ECO:0000259" key="1">
    <source>
        <dbReference type="Pfam" id="PF00534"/>
    </source>
</evidence>
<dbReference type="Proteomes" id="UP000285290">
    <property type="component" value="Unassembled WGS sequence"/>
</dbReference>
<comment type="caution">
    <text evidence="2">The sequence shown here is derived from an EMBL/GenBank/DDBJ whole genome shotgun (WGS) entry which is preliminary data.</text>
</comment>
<sequence length="426" mass="48829">MIKVGIEVPDQNFSGIDLSQPELGNPGVGGSEYLFTLLASQLIKNGLDVIVYHYSSNSLPIGLRDFVLCDSESMISKAEIDGVDILIHQVGKTKNWYNRLENSKISSVAWAHVYLDYYELQILRKNQNVKRVVFVGKEEYDSYIDDDIISKSTYIYNMVPIKDKVCNRIIDVPIVTYVGSLVPAKGFHRLAQIWPEVISKVPNAELYVIGNGKVYDRNAKLGKYGISQSDYENQFMKYLTDDEGKILQSVHFCGIVGKEKRDIFKKTCVGIVNPTALTETFCLSAVEMEYSYVPVVTRKKWGLLDTVKNKKTGFLFNTKGQFLKKVVLLLKNEKLNNKMGENGHAFVKESFAIENIIPEWLILLENIENNKAPKYLGIQGNWTNDWKWLKCCLRFLRFDLGLKKMFSFYDIKNKLKIILKNNYKNK</sequence>
<evidence type="ECO:0000313" key="4">
    <source>
        <dbReference type="Proteomes" id="UP000266066"/>
    </source>
</evidence>
<accession>A0A395V761</accession>
<dbReference type="PANTHER" id="PTHR12526:SF630">
    <property type="entry name" value="GLYCOSYLTRANSFERASE"/>
    <property type="match status" value="1"/>
</dbReference>
<proteinExistence type="predicted"/>
<evidence type="ECO:0000313" key="5">
    <source>
        <dbReference type="Proteomes" id="UP000285290"/>
    </source>
</evidence>
<dbReference type="Gene3D" id="3.40.50.2000">
    <property type="entry name" value="Glycogen Phosphorylase B"/>
    <property type="match status" value="1"/>
</dbReference>
<dbReference type="EMBL" id="QSKC01000014">
    <property type="protein sequence ID" value="RHE31285.1"/>
    <property type="molecule type" value="Genomic_DNA"/>
</dbReference>
<evidence type="ECO:0000313" key="3">
    <source>
        <dbReference type="EMBL" id="RHE31285.1"/>
    </source>
</evidence>
<evidence type="ECO:0000313" key="2">
    <source>
        <dbReference type="EMBL" id="RGR57230.1"/>
    </source>
</evidence>